<comment type="subcellular location">
    <subcellularLocation>
        <location evidence="1">Endomembrane system</location>
    </subcellularLocation>
</comment>
<dbReference type="GO" id="GO:0012505">
    <property type="term" value="C:endomembrane system"/>
    <property type="evidence" value="ECO:0007669"/>
    <property type="project" value="UniProtKB-SubCell"/>
</dbReference>
<dbReference type="GO" id="GO:0071555">
    <property type="term" value="P:cell wall organization"/>
    <property type="evidence" value="ECO:0007669"/>
    <property type="project" value="UniProtKB-KW"/>
</dbReference>
<evidence type="ECO:0000256" key="8">
    <source>
        <dbReference type="SAM" id="Phobius"/>
    </source>
</evidence>
<dbReference type="AlphaFoldDB" id="A0ABD1U0W2"/>
<evidence type="ECO:0000256" key="6">
    <source>
        <dbReference type="ARBA" id="ARBA00023136"/>
    </source>
</evidence>
<keyword evidence="3" id="KW-0808">Transferase</keyword>
<dbReference type="Proteomes" id="UP001604336">
    <property type="component" value="Unassembled WGS sequence"/>
</dbReference>
<keyword evidence="6 8" id="KW-0472">Membrane</keyword>
<dbReference type="PANTHER" id="PTHR13301">
    <property type="entry name" value="X-BOX TRANSCRIPTION FACTOR-RELATED"/>
    <property type="match status" value="1"/>
</dbReference>
<dbReference type="Pfam" id="PF03552">
    <property type="entry name" value="Cellulose_synt"/>
    <property type="match status" value="1"/>
</dbReference>
<dbReference type="EMBL" id="JBFOLK010000004">
    <property type="protein sequence ID" value="KAL2518641.1"/>
    <property type="molecule type" value="Genomic_DNA"/>
</dbReference>
<comment type="caution">
    <text evidence="9">The sequence shown here is derived from an EMBL/GenBank/DDBJ whole genome shotgun (WGS) entry which is preliminary data.</text>
</comment>
<feature type="transmembrane region" description="Helical" evidence="8">
    <location>
        <begin position="132"/>
        <end position="154"/>
    </location>
</feature>
<evidence type="ECO:0000256" key="2">
    <source>
        <dbReference type="ARBA" id="ARBA00022676"/>
    </source>
</evidence>
<keyword evidence="5 8" id="KW-1133">Transmembrane helix</keyword>
<evidence type="ECO:0000256" key="4">
    <source>
        <dbReference type="ARBA" id="ARBA00022692"/>
    </source>
</evidence>
<evidence type="ECO:0000256" key="3">
    <source>
        <dbReference type="ARBA" id="ARBA00022679"/>
    </source>
</evidence>
<name>A0ABD1U0W2_9LAMI</name>
<evidence type="ECO:0000256" key="5">
    <source>
        <dbReference type="ARBA" id="ARBA00022989"/>
    </source>
</evidence>
<accession>A0ABD1U0W2</accession>
<keyword evidence="10" id="KW-1185">Reference proteome</keyword>
<protein>
    <submittedName>
        <fullName evidence="9">Cellulose synthase-like protein D1</fullName>
    </submittedName>
</protein>
<evidence type="ECO:0000256" key="1">
    <source>
        <dbReference type="ARBA" id="ARBA00004308"/>
    </source>
</evidence>
<proteinExistence type="predicted"/>
<evidence type="ECO:0000313" key="10">
    <source>
        <dbReference type="Proteomes" id="UP001604336"/>
    </source>
</evidence>
<gene>
    <name evidence="9" type="ORF">Adt_14888</name>
</gene>
<organism evidence="9 10">
    <name type="scientific">Abeliophyllum distichum</name>
    <dbReference type="NCBI Taxonomy" id="126358"/>
    <lineage>
        <taxon>Eukaryota</taxon>
        <taxon>Viridiplantae</taxon>
        <taxon>Streptophyta</taxon>
        <taxon>Embryophyta</taxon>
        <taxon>Tracheophyta</taxon>
        <taxon>Spermatophyta</taxon>
        <taxon>Magnoliopsida</taxon>
        <taxon>eudicotyledons</taxon>
        <taxon>Gunneridae</taxon>
        <taxon>Pentapetalae</taxon>
        <taxon>asterids</taxon>
        <taxon>lamiids</taxon>
        <taxon>Lamiales</taxon>
        <taxon>Oleaceae</taxon>
        <taxon>Forsythieae</taxon>
        <taxon>Abeliophyllum</taxon>
    </lineage>
</organism>
<evidence type="ECO:0000313" key="9">
    <source>
        <dbReference type="EMBL" id="KAL2518641.1"/>
    </source>
</evidence>
<reference evidence="10" key="1">
    <citation type="submission" date="2024-07" db="EMBL/GenBank/DDBJ databases">
        <title>Two chromosome-level genome assemblies of Korean endemic species Abeliophyllum distichum and Forsythia ovata (Oleaceae).</title>
        <authorList>
            <person name="Jang H."/>
        </authorList>
    </citation>
    <scope>NUCLEOTIDE SEQUENCE [LARGE SCALE GENOMIC DNA]</scope>
</reference>
<feature type="transmembrane region" description="Helical" evidence="8">
    <location>
        <begin position="160"/>
        <end position="178"/>
    </location>
</feature>
<dbReference type="GO" id="GO:0016757">
    <property type="term" value="F:glycosyltransferase activity"/>
    <property type="evidence" value="ECO:0007669"/>
    <property type="project" value="UniProtKB-KW"/>
</dbReference>
<feature type="transmembrane region" description="Helical" evidence="8">
    <location>
        <begin position="190"/>
        <end position="210"/>
    </location>
</feature>
<evidence type="ECO:0000256" key="7">
    <source>
        <dbReference type="ARBA" id="ARBA00023316"/>
    </source>
</evidence>
<dbReference type="InterPro" id="IPR005150">
    <property type="entry name" value="Cellulose_synth"/>
</dbReference>
<sequence length="227" mass="24994">MGGVGDRPPQSVKFARRTSSGRVVSLSRDDDLDLPEEYAAQNDYINYTILIPPTPDNQPGGTSKTVLIPRATSPMGLSHIVRRHPASLLEEKWSGIALEEWWRNERFWVIGGTGAHLAAVIPGLLRVIAVPLTIIIVNLVAPVMGAARTVYSVIPQWSKLFGGAFFSFWVLAHMYPFCKGLMRRRWKMPTIIYVWAGLISITVSLLKITISPPQGSNSSISGGELKT</sequence>
<keyword evidence="2" id="KW-0328">Glycosyltransferase</keyword>
<keyword evidence="4 8" id="KW-0812">Transmembrane</keyword>
<keyword evidence="7" id="KW-0961">Cell wall biogenesis/degradation</keyword>